<gene>
    <name evidence="2" type="ORF">CTAM01_17163</name>
</gene>
<dbReference type="RefSeq" id="XP_060372272.1">
    <property type="nucleotide sequence ID" value="XM_060533152.1"/>
</dbReference>
<accession>A0ABQ9QGF0</accession>
<evidence type="ECO:0000256" key="1">
    <source>
        <dbReference type="SAM" id="MobiDB-lite"/>
    </source>
</evidence>
<comment type="caution">
    <text evidence="2">The sequence shown here is derived from an EMBL/GenBank/DDBJ whole genome shotgun (WGS) entry which is preliminary data.</text>
</comment>
<feature type="region of interest" description="Disordered" evidence="1">
    <location>
        <begin position="105"/>
        <end position="141"/>
    </location>
</feature>
<evidence type="ECO:0000313" key="2">
    <source>
        <dbReference type="EMBL" id="KAK1458635.1"/>
    </source>
</evidence>
<name>A0ABQ9QGF0_9PEZI</name>
<dbReference type="GeneID" id="85417390"/>
<organism evidence="2 3">
    <name type="scientific">Colletotrichum tamarilloi</name>
    <dbReference type="NCBI Taxonomy" id="1209934"/>
    <lineage>
        <taxon>Eukaryota</taxon>
        <taxon>Fungi</taxon>
        <taxon>Dikarya</taxon>
        <taxon>Ascomycota</taxon>
        <taxon>Pezizomycotina</taxon>
        <taxon>Sordariomycetes</taxon>
        <taxon>Hypocreomycetidae</taxon>
        <taxon>Glomerellales</taxon>
        <taxon>Glomerellaceae</taxon>
        <taxon>Colletotrichum</taxon>
        <taxon>Colletotrichum acutatum species complex</taxon>
    </lineage>
</organism>
<sequence>MAHHGSSWLIIAHHRFLKDTDHSPLSHDLLLCVVATSRIGRRWEGRHVESHVGLPIDLDRGRHKHAVARMLRSGAAVSAYLRLVSPQSVNRPGPPFRTVLAEEALRRRRPTSGPDADEQQTQAGQARTQHRRRLLDERPHHNIDMVPRLVERGAVLHQVSDPDRRRHARAVCRVSLLLPPFC</sequence>
<feature type="non-terminal residue" evidence="2">
    <location>
        <position position="182"/>
    </location>
</feature>
<proteinExistence type="predicted"/>
<dbReference type="Proteomes" id="UP001227543">
    <property type="component" value="Unassembled WGS sequence"/>
</dbReference>
<reference evidence="2 3" key="1">
    <citation type="submission" date="2016-10" db="EMBL/GenBank/DDBJ databases">
        <title>The genome sequence of Colletotrichum fioriniae PJ7.</title>
        <authorList>
            <person name="Baroncelli R."/>
        </authorList>
    </citation>
    <scope>NUCLEOTIDE SEQUENCE [LARGE SCALE GENOMIC DNA]</scope>
    <source>
        <strain evidence="2 3">Tom-12</strain>
    </source>
</reference>
<dbReference type="EMBL" id="MLFU01000379">
    <property type="protein sequence ID" value="KAK1458635.1"/>
    <property type="molecule type" value="Genomic_DNA"/>
</dbReference>
<keyword evidence="3" id="KW-1185">Reference proteome</keyword>
<evidence type="ECO:0000313" key="3">
    <source>
        <dbReference type="Proteomes" id="UP001227543"/>
    </source>
</evidence>
<protein>
    <submittedName>
        <fullName evidence="2">Uncharacterized protein</fullName>
    </submittedName>
</protein>